<dbReference type="InterPro" id="IPR015421">
    <property type="entry name" value="PyrdxlP-dep_Trfase_major"/>
</dbReference>
<gene>
    <name evidence="15" type="ORF">CJOHNSTONI_LOCUS2717</name>
</gene>
<keyword evidence="9" id="KW-0443">Lipid metabolism</keyword>
<evidence type="ECO:0000256" key="8">
    <source>
        <dbReference type="ARBA" id="ARBA00022919"/>
    </source>
</evidence>
<dbReference type="SUPFAM" id="SSF53383">
    <property type="entry name" value="PLP-dependent transferases"/>
    <property type="match status" value="1"/>
</dbReference>
<dbReference type="GO" id="GO:0046512">
    <property type="term" value="P:sphingosine biosynthetic process"/>
    <property type="evidence" value="ECO:0007669"/>
    <property type="project" value="TreeGrafter"/>
</dbReference>
<feature type="domain" description="Aminotransferase class I/classII large" evidence="14">
    <location>
        <begin position="17"/>
        <end position="180"/>
    </location>
</feature>
<dbReference type="AlphaFoldDB" id="A0A8J2LQ03"/>
<protein>
    <recommendedName>
        <fullName evidence="11">Serine palmitoyltransferase 1</fullName>
        <ecNumber evidence="5">2.3.1.50</ecNumber>
    </recommendedName>
    <alternativeName>
        <fullName evidence="12">Long chain base biosynthesis protein 1</fullName>
    </alternativeName>
    <alternativeName>
        <fullName evidence="13">Serine-palmitoyl-CoA transferase 1</fullName>
    </alternativeName>
</protein>
<evidence type="ECO:0000256" key="9">
    <source>
        <dbReference type="ARBA" id="ARBA00023098"/>
    </source>
</evidence>
<dbReference type="EC" id="2.3.1.50" evidence="5"/>
<dbReference type="OrthoDB" id="3168162at2759"/>
<evidence type="ECO:0000256" key="1">
    <source>
        <dbReference type="ARBA" id="ARBA00001933"/>
    </source>
</evidence>
<evidence type="ECO:0000313" key="15">
    <source>
        <dbReference type="EMBL" id="CAG9532406.1"/>
    </source>
</evidence>
<dbReference type="InterPro" id="IPR015424">
    <property type="entry name" value="PyrdxlP-dep_Trfase"/>
</dbReference>
<dbReference type="EMBL" id="CAKAEH010000968">
    <property type="protein sequence ID" value="CAG9532406.1"/>
    <property type="molecule type" value="Genomic_DNA"/>
</dbReference>
<dbReference type="Pfam" id="PF00155">
    <property type="entry name" value="Aminotran_1_2"/>
    <property type="match status" value="1"/>
</dbReference>
<comment type="similarity">
    <text evidence="4">Belongs to the class-II pyridoxal-phosphate-dependent aminotransferase family.</text>
</comment>
<evidence type="ECO:0000256" key="6">
    <source>
        <dbReference type="ARBA" id="ARBA00022679"/>
    </source>
</evidence>
<dbReference type="InterPro" id="IPR015422">
    <property type="entry name" value="PyrdxlP-dep_Trfase_small"/>
</dbReference>
<evidence type="ECO:0000256" key="12">
    <source>
        <dbReference type="ARBA" id="ARBA00041765"/>
    </source>
</evidence>
<evidence type="ECO:0000256" key="13">
    <source>
        <dbReference type="ARBA" id="ARBA00042649"/>
    </source>
</evidence>
<reference evidence="15" key="1">
    <citation type="submission" date="2021-09" db="EMBL/GenBank/DDBJ databases">
        <authorList>
            <consortium name="Pathogen Informatics"/>
        </authorList>
    </citation>
    <scope>NUCLEOTIDE SEQUENCE</scope>
</reference>
<evidence type="ECO:0000256" key="7">
    <source>
        <dbReference type="ARBA" id="ARBA00022898"/>
    </source>
</evidence>
<comment type="pathway">
    <text evidence="2">Lipid metabolism; sphingolipid metabolism.</text>
</comment>
<dbReference type="PANTHER" id="PTHR13693">
    <property type="entry name" value="CLASS II AMINOTRANSFERASE/8-AMINO-7-OXONONANOATE SYNTHASE"/>
    <property type="match status" value="1"/>
</dbReference>
<dbReference type="PANTHER" id="PTHR13693:SF2">
    <property type="entry name" value="SERINE PALMITOYLTRANSFERASE 1"/>
    <property type="match status" value="1"/>
</dbReference>
<comment type="caution">
    <text evidence="15">The sequence shown here is derived from an EMBL/GenBank/DDBJ whole genome shotgun (WGS) entry which is preliminary data.</text>
</comment>
<evidence type="ECO:0000256" key="11">
    <source>
        <dbReference type="ARBA" id="ARBA00041066"/>
    </source>
</evidence>
<comment type="cofactor">
    <cofactor evidence="1">
        <name>pyridoxal 5'-phosphate</name>
        <dbReference type="ChEBI" id="CHEBI:597326"/>
    </cofactor>
</comment>
<sequence length="190" mass="20978">MDNYSSCVTEHFGINVADCDMIVGSLEHALSSTGGFCAGRTFVVYHQRLCGLGYCFSASLPPLLAVAANKGLDIISNDPERLVRLRQNSKIVSVGLKEAFEGTCFTVNGYTLSPLQHVYYEGNNADEKLNALVEKMRERGYLLARAFYHPAESFTPKSSIRLSIQSEMSHDELTAFIEAVKEEAQQVNTL</sequence>
<proteinExistence type="inferred from homology"/>
<keyword evidence="10" id="KW-0012">Acyltransferase</keyword>
<evidence type="ECO:0000256" key="5">
    <source>
        <dbReference type="ARBA" id="ARBA00013220"/>
    </source>
</evidence>
<comment type="pathway">
    <text evidence="3">Sphingolipid metabolism.</text>
</comment>
<dbReference type="InterPro" id="IPR004839">
    <property type="entry name" value="Aminotransferase_I/II_large"/>
</dbReference>
<organism evidence="15 16">
    <name type="scientific">Cercopithifilaria johnstoni</name>
    <dbReference type="NCBI Taxonomy" id="2874296"/>
    <lineage>
        <taxon>Eukaryota</taxon>
        <taxon>Metazoa</taxon>
        <taxon>Ecdysozoa</taxon>
        <taxon>Nematoda</taxon>
        <taxon>Chromadorea</taxon>
        <taxon>Rhabditida</taxon>
        <taxon>Spirurina</taxon>
        <taxon>Spiruromorpha</taxon>
        <taxon>Filarioidea</taxon>
        <taxon>Onchocercidae</taxon>
        <taxon>Cercopithifilaria</taxon>
    </lineage>
</organism>
<dbReference type="GO" id="GO:0046513">
    <property type="term" value="P:ceramide biosynthetic process"/>
    <property type="evidence" value="ECO:0007669"/>
    <property type="project" value="TreeGrafter"/>
</dbReference>
<keyword evidence="6" id="KW-0808">Transferase</keyword>
<keyword evidence="7" id="KW-0663">Pyridoxal phosphate</keyword>
<dbReference type="Gene3D" id="3.40.640.10">
    <property type="entry name" value="Type I PLP-dependent aspartate aminotransferase-like (Major domain)"/>
    <property type="match status" value="1"/>
</dbReference>
<keyword evidence="8" id="KW-0746">Sphingolipid metabolism</keyword>
<dbReference type="GO" id="GO:0016020">
    <property type="term" value="C:membrane"/>
    <property type="evidence" value="ECO:0007669"/>
    <property type="project" value="GOC"/>
</dbReference>
<evidence type="ECO:0000256" key="2">
    <source>
        <dbReference type="ARBA" id="ARBA00004760"/>
    </source>
</evidence>
<evidence type="ECO:0000256" key="4">
    <source>
        <dbReference type="ARBA" id="ARBA00008392"/>
    </source>
</evidence>
<name>A0A8J2LQ03_9BILA</name>
<evidence type="ECO:0000256" key="10">
    <source>
        <dbReference type="ARBA" id="ARBA00023315"/>
    </source>
</evidence>
<dbReference type="Gene3D" id="3.90.1150.10">
    <property type="entry name" value="Aspartate Aminotransferase, domain 1"/>
    <property type="match status" value="1"/>
</dbReference>
<evidence type="ECO:0000313" key="16">
    <source>
        <dbReference type="Proteomes" id="UP000746747"/>
    </source>
</evidence>
<evidence type="ECO:0000256" key="3">
    <source>
        <dbReference type="ARBA" id="ARBA00004991"/>
    </source>
</evidence>
<dbReference type="GO" id="GO:0004758">
    <property type="term" value="F:serine C-palmitoyltransferase activity"/>
    <property type="evidence" value="ECO:0007669"/>
    <property type="project" value="UniProtKB-EC"/>
</dbReference>
<dbReference type="GO" id="GO:0005783">
    <property type="term" value="C:endoplasmic reticulum"/>
    <property type="evidence" value="ECO:0007669"/>
    <property type="project" value="TreeGrafter"/>
</dbReference>
<evidence type="ECO:0000259" key="14">
    <source>
        <dbReference type="Pfam" id="PF00155"/>
    </source>
</evidence>
<accession>A0A8J2LQ03</accession>
<dbReference type="InterPro" id="IPR050087">
    <property type="entry name" value="AON_synthase_class-II"/>
</dbReference>
<keyword evidence="16" id="KW-1185">Reference proteome</keyword>
<dbReference type="Proteomes" id="UP000746747">
    <property type="component" value="Unassembled WGS sequence"/>
</dbReference>
<dbReference type="GO" id="GO:0030170">
    <property type="term" value="F:pyridoxal phosphate binding"/>
    <property type="evidence" value="ECO:0007669"/>
    <property type="project" value="InterPro"/>
</dbReference>